<organism evidence="1 2">
    <name type="scientific">Naganishia adeliensis</name>
    <dbReference type="NCBI Taxonomy" id="92952"/>
    <lineage>
        <taxon>Eukaryota</taxon>
        <taxon>Fungi</taxon>
        <taxon>Dikarya</taxon>
        <taxon>Basidiomycota</taxon>
        <taxon>Agaricomycotina</taxon>
        <taxon>Tremellomycetes</taxon>
        <taxon>Filobasidiales</taxon>
        <taxon>Filobasidiaceae</taxon>
        <taxon>Naganishia</taxon>
    </lineage>
</organism>
<dbReference type="EMBL" id="JASBWS010000085">
    <property type="protein sequence ID" value="KAJ9099352.1"/>
    <property type="molecule type" value="Genomic_DNA"/>
</dbReference>
<sequence length="180" mass="19038">MALRRLGSEKQSGSGNRDRDGTSVKPELEGRLLEGNFTEKPYRWTVDSSINSTITIALVSNGVTRKDNIVGTYVAEINDLQVFASTPPPAPTSGASGSAMNSAGIVVAAAGVVGIYAACKRRLASYKEGAVTKLSRADIFTSLAESYQAGWMYRISTGRTMQQIVAPYGGILGSRGKAVQ</sequence>
<name>A0ACC2VJ94_9TREE</name>
<evidence type="ECO:0000313" key="2">
    <source>
        <dbReference type="Proteomes" id="UP001230649"/>
    </source>
</evidence>
<comment type="caution">
    <text evidence="1">The sequence shown here is derived from an EMBL/GenBank/DDBJ whole genome shotgun (WGS) entry which is preliminary data.</text>
</comment>
<proteinExistence type="predicted"/>
<accession>A0ACC2VJ94</accession>
<evidence type="ECO:0000313" key="1">
    <source>
        <dbReference type="EMBL" id="KAJ9099352.1"/>
    </source>
</evidence>
<gene>
    <name evidence="1" type="ORF">QFC20_005753</name>
</gene>
<reference evidence="1" key="1">
    <citation type="submission" date="2023-04" db="EMBL/GenBank/DDBJ databases">
        <title>Draft Genome sequencing of Naganishia species isolated from polar environments using Oxford Nanopore Technology.</title>
        <authorList>
            <person name="Leo P."/>
            <person name="Venkateswaran K."/>
        </authorList>
    </citation>
    <scope>NUCLEOTIDE SEQUENCE</scope>
    <source>
        <strain evidence="1">MNA-CCFEE 5262</strain>
    </source>
</reference>
<protein>
    <submittedName>
        <fullName evidence="1">Uncharacterized protein</fullName>
    </submittedName>
</protein>
<keyword evidence="2" id="KW-1185">Reference proteome</keyword>
<dbReference type="Proteomes" id="UP001230649">
    <property type="component" value="Unassembled WGS sequence"/>
</dbReference>